<dbReference type="EMBL" id="CALOZG010000008">
    <property type="protein sequence ID" value="CAH4029235.1"/>
    <property type="molecule type" value="Genomic_DNA"/>
</dbReference>
<comment type="caution">
    <text evidence="1">The sequence shown here is derived from an EMBL/GenBank/DDBJ whole genome shotgun (WGS) entry which is preliminary data.</text>
</comment>
<dbReference type="AlphaFoldDB" id="A0A9P0TKY6"/>
<name>A0A9P0TKY6_PIEBR</name>
<evidence type="ECO:0000313" key="1">
    <source>
        <dbReference type="EMBL" id="CAH4029235.1"/>
    </source>
</evidence>
<sequence length="80" mass="8763">MEGGSRAGGKKRRQATAACSGAKYIRFIDRGFKSPPVAIYNKFQARNMFAICQWGDDRFALCSGCDASFKNPILNTCCGM</sequence>
<proteinExistence type="predicted"/>
<protein>
    <submittedName>
        <fullName evidence="1">Uncharacterized protein</fullName>
    </submittedName>
</protein>
<gene>
    <name evidence="1" type="ORF">PIBRA_LOCUS6009</name>
</gene>
<keyword evidence="2" id="KW-1185">Reference proteome</keyword>
<dbReference type="Proteomes" id="UP001152562">
    <property type="component" value="Unassembled WGS sequence"/>
</dbReference>
<evidence type="ECO:0000313" key="2">
    <source>
        <dbReference type="Proteomes" id="UP001152562"/>
    </source>
</evidence>
<accession>A0A9P0TKY6</accession>
<organism evidence="1 2">
    <name type="scientific">Pieris brassicae</name>
    <name type="common">White butterfly</name>
    <name type="synonym">Large white butterfly</name>
    <dbReference type="NCBI Taxonomy" id="7116"/>
    <lineage>
        <taxon>Eukaryota</taxon>
        <taxon>Metazoa</taxon>
        <taxon>Ecdysozoa</taxon>
        <taxon>Arthropoda</taxon>
        <taxon>Hexapoda</taxon>
        <taxon>Insecta</taxon>
        <taxon>Pterygota</taxon>
        <taxon>Neoptera</taxon>
        <taxon>Endopterygota</taxon>
        <taxon>Lepidoptera</taxon>
        <taxon>Glossata</taxon>
        <taxon>Ditrysia</taxon>
        <taxon>Papilionoidea</taxon>
        <taxon>Pieridae</taxon>
        <taxon>Pierinae</taxon>
        <taxon>Pieris</taxon>
    </lineage>
</organism>
<reference evidence="1" key="1">
    <citation type="submission" date="2022-05" db="EMBL/GenBank/DDBJ databases">
        <authorList>
            <person name="Okamura Y."/>
        </authorList>
    </citation>
    <scope>NUCLEOTIDE SEQUENCE</scope>
</reference>